<protein>
    <submittedName>
        <fullName evidence="1">Uncharacterized protein</fullName>
    </submittedName>
</protein>
<gene>
    <name evidence="1" type="ORF">QWZ16_09680</name>
</gene>
<evidence type="ECO:0000313" key="1">
    <source>
        <dbReference type="EMBL" id="MDN3609967.1"/>
    </source>
</evidence>
<reference evidence="2" key="1">
    <citation type="journal article" date="2019" name="Int. J. Syst. Evol. Microbiol.">
        <title>The Global Catalogue of Microorganisms (GCM) 10K type strain sequencing project: providing services to taxonomists for standard genome sequencing and annotation.</title>
        <authorList>
            <consortium name="The Broad Institute Genomics Platform"/>
            <consortium name="The Broad Institute Genome Sequencing Center for Infectious Disease"/>
            <person name="Wu L."/>
            <person name="Ma J."/>
        </authorList>
    </citation>
    <scope>NUCLEOTIDE SEQUENCE [LARGE SCALE GENOMIC DNA]</scope>
    <source>
        <strain evidence="2">CECT 7398</strain>
    </source>
</reference>
<keyword evidence="2" id="KW-1185">Reference proteome</keyword>
<comment type="caution">
    <text evidence="1">The sequence shown here is derived from an EMBL/GenBank/DDBJ whole genome shotgun (WGS) entry which is preliminary data.</text>
</comment>
<evidence type="ECO:0000313" key="2">
    <source>
        <dbReference type="Proteomes" id="UP001238540"/>
    </source>
</evidence>
<accession>A0ABT8BV16</accession>
<dbReference type="RefSeq" id="WP_170883375.1">
    <property type="nucleotide sequence ID" value="NZ_JABEYA020000017.1"/>
</dbReference>
<name>A0ABT8BV16_9VIBR</name>
<dbReference type="EMBL" id="JAUFQC010000001">
    <property type="protein sequence ID" value="MDN3609967.1"/>
    <property type="molecule type" value="Genomic_DNA"/>
</dbReference>
<organism evidence="1 2">
    <name type="scientific">Vibrio ostreicida</name>
    <dbReference type="NCBI Taxonomy" id="526588"/>
    <lineage>
        <taxon>Bacteria</taxon>
        <taxon>Pseudomonadati</taxon>
        <taxon>Pseudomonadota</taxon>
        <taxon>Gammaproteobacteria</taxon>
        <taxon>Vibrionales</taxon>
        <taxon>Vibrionaceae</taxon>
        <taxon>Vibrio</taxon>
    </lineage>
</organism>
<dbReference type="Proteomes" id="UP001238540">
    <property type="component" value="Unassembled WGS sequence"/>
</dbReference>
<sequence length="190" mass="22085">MILSSKRLSSHEDLLEFAKQYKLISGNNNSVELLRKRSFVGAFYNAKGKMCAGFTINSDSPLTYLHDLPKDLIHPLTHADKEIVEGGGLWVNPELSDFERGYVFIKASWQAYRTKKKYFMAGAKNPKVASRQKFIYPKILFEGATEQFDYLCILYCRRHYILIQIALFFLRYWITQPLKKWLRGAKQATT</sequence>
<proteinExistence type="predicted"/>